<feature type="domain" description="Glycosyl transferase family 1" evidence="1">
    <location>
        <begin position="199"/>
        <end position="363"/>
    </location>
</feature>
<dbReference type="GO" id="GO:0016757">
    <property type="term" value="F:glycosyltransferase activity"/>
    <property type="evidence" value="ECO:0007669"/>
    <property type="project" value="InterPro"/>
</dbReference>
<accession>A0A4Q0IAJ7</accession>
<keyword evidence="3" id="KW-0808">Transferase</keyword>
<comment type="caution">
    <text evidence="3">The sequence shown here is derived from an EMBL/GenBank/DDBJ whole genome shotgun (WGS) entry which is preliminary data.</text>
</comment>
<proteinExistence type="predicted"/>
<name>A0A4Q0IAJ7_9FIRM</name>
<sequence>MRILMLSWEYPPRIVGGISRVVHGLAQKLGAQGCDVHVITCWDMGTRDFERDGNVSVHRLHSYDVTPNNFVDWVLHLNFAIVEHATKLINQTGKFDIIHAHDWLVAFAARVLKHSYTIPLVATIHATEHGRNWGIHNDTQRYINNVEWWLAFESWRLIVNSDYMKNEVMSIFKIPNDKINVIPNGVNLEKFRGYEKDMDFRRRFANDDEKIVFFVGRLVNEKGVHVLIDALPKVSQYYNNVKFVIAGKGPQLDHLKWKANSMGVAHKVYFTGYISDEDLLKLYKCVDIAVFPSLYEPFGIVALEGMVANVPVVVSDTGGLGEIVEHGVDGMKSYTGNANSLADSILEILHNPDKAERMKKKALEKVNSIYNWDKVTEKTLSVYKTILDESKHVEWGTPIMREEMGRLN</sequence>
<dbReference type="PANTHER" id="PTHR45947">
    <property type="entry name" value="SULFOQUINOVOSYL TRANSFERASE SQD2"/>
    <property type="match status" value="1"/>
</dbReference>
<dbReference type="Pfam" id="PF13439">
    <property type="entry name" value="Glyco_transf_4"/>
    <property type="match status" value="1"/>
</dbReference>
<dbReference type="Gene3D" id="3.40.50.2000">
    <property type="entry name" value="Glycogen Phosphorylase B"/>
    <property type="match status" value="2"/>
</dbReference>
<evidence type="ECO:0000259" key="1">
    <source>
        <dbReference type="Pfam" id="PF00534"/>
    </source>
</evidence>
<gene>
    <name evidence="3" type="ORF">EFD62_04820</name>
</gene>
<dbReference type="Proteomes" id="UP000289166">
    <property type="component" value="Unassembled WGS sequence"/>
</dbReference>
<dbReference type="InterPro" id="IPR028098">
    <property type="entry name" value="Glyco_trans_4-like_N"/>
</dbReference>
<dbReference type="InterPro" id="IPR050194">
    <property type="entry name" value="Glycosyltransferase_grp1"/>
</dbReference>
<dbReference type="SUPFAM" id="SSF53756">
    <property type="entry name" value="UDP-Glycosyltransferase/glycogen phosphorylase"/>
    <property type="match status" value="1"/>
</dbReference>
<keyword evidence="4" id="KW-1185">Reference proteome</keyword>
<dbReference type="CDD" id="cd03801">
    <property type="entry name" value="GT4_PimA-like"/>
    <property type="match status" value="1"/>
</dbReference>
<organism evidence="3 4">
    <name type="scientific">Acetivibrio mesophilus</name>
    <dbReference type="NCBI Taxonomy" id="2487273"/>
    <lineage>
        <taxon>Bacteria</taxon>
        <taxon>Bacillati</taxon>
        <taxon>Bacillota</taxon>
        <taxon>Clostridia</taxon>
        <taxon>Eubacteriales</taxon>
        <taxon>Oscillospiraceae</taxon>
        <taxon>Acetivibrio</taxon>
    </lineage>
</organism>
<protein>
    <submittedName>
        <fullName evidence="3">Glycosyltransferase family 1 protein</fullName>
    </submittedName>
</protein>
<dbReference type="InterPro" id="IPR001296">
    <property type="entry name" value="Glyco_trans_1"/>
</dbReference>
<evidence type="ECO:0000313" key="3">
    <source>
        <dbReference type="EMBL" id="RXE60082.1"/>
    </source>
</evidence>
<dbReference type="RefSeq" id="WP_069193254.1">
    <property type="nucleotide sequence ID" value="NZ_RLII01000003.1"/>
</dbReference>
<dbReference type="OrthoDB" id="9795068at2"/>
<evidence type="ECO:0000313" key="4">
    <source>
        <dbReference type="Proteomes" id="UP000289166"/>
    </source>
</evidence>
<dbReference type="EMBL" id="RLII01000003">
    <property type="protein sequence ID" value="RXE60082.1"/>
    <property type="molecule type" value="Genomic_DNA"/>
</dbReference>
<evidence type="ECO:0000259" key="2">
    <source>
        <dbReference type="Pfam" id="PF13439"/>
    </source>
</evidence>
<reference evidence="4" key="1">
    <citation type="submission" date="2018-11" db="EMBL/GenBank/DDBJ databases">
        <title>Genome sequencing of a novel mesophilic and cellulolytic organism within the genus Hungateiclostridium.</title>
        <authorList>
            <person name="Rettenmaier R."/>
            <person name="Liebl W."/>
            <person name="Zverlov V."/>
        </authorList>
    </citation>
    <scope>NUCLEOTIDE SEQUENCE [LARGE SCALE GENOMIC DNA]</scope>
    <source>
        <strain evidence="4">N2K1</strain>
    </source>
</reference>
<feature type="domain" description="Glycosyltransferase subfamily 4-like N-terminal" evidence="2">
    <location>
        <begin position="15"/>
        <end position="190"/>
    </location>
</feature>
<dbReference type="PANTHER" id="PTHR45947:SF3">
    <property type="entry name" value="SULFOQUINOVOSYL TRANSFERASE SQD2"/>
    <property type="match status" value="1"/>
</dbReference>
<dbReference type="AlphaFoldDB" id="A0A4Q0IAJ7"/>
<dbReference type="Pfam" id="PF00534">
    <property type="entry name" value="Glycos_transf_1"/>
    <property type="match status" value="1"/>
</dbReference>